<dbReference type="CDD" id="cd14791">
    <property type="entry name" value="GH36"/>
    <property type="match status" value="1"/>
</dbReference>
<dbReference type="Proteomes" id="UP000515947">
    <property type="component" value="Chromosome"/>
</dbReference>
<dbReference type="KEGG" id="nmes:H9L09_04155"/>
<dbReference type="InterPro" id="IPR038417">
    <property type="entry name" value="Alpga-gal_N_sf"/>
</dbReference>
<dbReference type="InterPro" id="IPR017853">
    <property type="entry name" value="GH"/>
</dbReference>
<dbReference type="EC" id="3.2.1.22" evidence="2"/>
<dbReference type="PANTHER" id="PTHR43053:SF3">
    <property type="entry name" value="ALPHA-GALACTOSIDASE C-RELATED"/>
    <property type="match status" value="1"/>
</dbReference>
<protein>
    <recommendedName>
        <fullName evidence="2">alpha-galactosidase</fullName>
        <ecNumber evidence="2">3.2.1.22</ecNumber>
    </recommendedName>
</protein>
<feature type="domain" description="Glycosyl hydrolase family 36 C-terminal" evidence="5">
    <location>
        <begin position="641"/>
        <end position="720"/>
    </location>
</feature>
<keyword evidence="8" id="KW-1185">Reference proteome</keyword>
<evidence type="ECO:0000313" key="7">
    <source>
        <dbReference type="EMBL" id="QNN53625.1"/>
    </source>
</evidence>
<dbReference type="InterPro" id="IPR031705">
    <property type="entry name" value="Glyco_hydro_36_C"/>
</dbReference>
<dbReference type="GO" id="GO:0004557">
    <property type="term" value="F:alpha-galactosidase activity"/>
    <property type="evidence" value="ECO:0007669"/>
    <property type="project" value="UniProtKB-EC"/>
</dbReference>
<dbReference type="Gene3D" id="3.20.20.70">
    <property type="entry name" value="Aldolase class I"/>
    <property type="match status" value="1"/>
</dbReference>
<dbReference type="InterPro" id="IPR031704">
    <property type="entry name" value="Glyco_hydro_36_N"/>
</dbReference>
<dbReference type="Gene3D" id="2.70.98.60">
    <property type="entry name" value="alpha-galactosidase from lactobacil brevis"/>
    <property type="match status" value="1"/>
</dbReference>
<dbReference type="InterPro" id="IPR013780">
    <property type="entry name" value="Glyco_hydro_b"/>
</dbReference>
<reference evidence="7 8" key="1">
    <citation type="submission" date="2020-08" db="EMBL/GenBank/DDBJ databases">
        <title>Genome sequence of Nocardioides mesophilus KACC 16243T.</title>
        <authorList>
            <person name="Hyun D.-W."/>
            <person name="Bae J.-W."/>
        </authorList>
    </citation>
    <scope>NUCLEOTIDE SEQUENCE [LARGE SCALE GENOMIC DNA]</scope>
    <source>
        <strain evidence="7 8">KACC 16243</strain>
    </source>
</reference>
<evidence type="ECO:0000256" key="3">
    <source>
        <dbReference type="ARBA" id="ARBA00022801"/>
    </source>
</evidence>
<dbReference type="RefSeq" id="WP_187579466.1">
    <property type="nucleotide sequence ID" value="NZ_CP060713.1"/>
</dbReference>
<evidence type="ECO:0000259" key="6">
    <source>
        <dbReference type="Pfam" id="PF16875"/>
    </source>
</evidence>
<dbReference type="InterPro" id="IPR002252">
    <property type="entry name" value="Glyco_hydro_36"/>
</dbReference>
<dbReference type="PROSITE" id="PS00512">
    <property type="entry name" value="ALPHA_GALACTOSIDASE"/>
    <property type="match status" value="1"/>
</dbReference>
<sequence>MTGASEPVHSDAGTVHLRRAGTSVLLALPAHPDATGAPDGSLPAVVHWGADLGDLTNEAAAAVERATRPVVPHSALDRAFRLPLLPQPARGWTGRRVLEGRVLGGAGLPAVPLLAGAGPAEVEDGDETTAARVTFRSADAELGLEVRTELELTPEGLLRVRHTLRAGTGAGAAAGFEVAHLLSCLPLPAPATELLDLTGRWCRERAPQRQPIHQGAWVRDSWHGRTGHDATLLMVAGTPGFGFGRGEVWGVHTAWSGDHTTWVERLPTGEAVIGGGELLGPGEVRLEAGEGYTTPWVYAGWSDRGLDGLTDRFHRHLRARPQHVERPRPVVLNTWEAVYFDQDLDGLTALADAAAAIGVERFVLDDGWFLGRRDDQRGLGDWTVDPDVWPAGLTPLVEHVVGRGMEFGLWVEPEMVNQDSDLFREHPEWMLRGRETDPPPWRHQQVLDLRVPEAYAHLRDALLGLLDGHAISFLKWDMNRDLVDTGPGVHAQTQAVYRLLDELKSAHPEVEIESCSSGGARVDLAVLERTDRIWASDCIDALERQSIQRWTSLLVPLELMGAHVGGPEAHTTGRRHRLAFRAATALFGHFGIEWDLRGLSEAESTELAGWIGLYREHRSLLHTGRLHRADSPDESLWVHGVVAEDGGRALYAVVRTATSADAVPSPVRLPGLDPGRDYEVRVVGPVPAERAPRLQLSEGWTPGPLLLSGAALGTVGLVPPVLAPEDAVVLEVSAVPR</sequence>
<keyword evidence="4" id="KW-0326">Glycosidase</keyword>
<dbReference type="Pfam" id="PF16875">
    <property type="entry name" value="Glyco_hydro_36N"/>
    <property type="match status" value="1"/>
</dbReference>
<dbReference type="Pfam" id="PF16874">
    <property type="entry name" value="Glyco_hydro_36C"/>
    <property type="match status" value="1"/>
</dbReference>
<dbReference type="PANTHER" id="PTHR43053">
    <property type="entry name" value="GLYCOSIDASE FAMILY 31"/>
    <property type="match status" value="1"/>
</dbReference>
<dbReference type="InterPro" id="IPR013785">
    <property type="entry name" value="Aldolase_TIM"/>
</dbReference>
<name>A0A7G9RDF0_9ACTN</name>
<dbReference type="InterPro" id="IPR000111">
    <property type="entry name" value="Glyco_hydro_27/36_CS"/>
</dbReference>
<organism evidence="7 8">
    <name type="scientific">Nocardioides mesophilus</name>
    <dbReference type="NCBI Taxonomy" id="433659"/>
    <lineage>
        <taxon>Bacteria</taxon>
        <taxon>Bacillati</taxon>
        <taxon>Actinomycetota</taxon>
        <taxon>Actinomycetes</taxon>
        <taxon>Propionibacteriales</taxon>
        <taxon>Nocardioidaceae</taxon>
        <taxon>Nocardioides</taxon>
    </lineage>
</organism>
<dbReference type="Gene3D" id="2.60.40.1180">
    <property type="entry name" value="Golgi alpha-mannosidase II"/>
    <property type="match status" value="1"/>
</dbReference>
<dbReference type="Pfam" id="PF02065">
    <property type="entry name" value="Melibiase"/>
    <property type="match status" value="1"/>
</dbReference>
<evidence type="ECO:0000256" key="1">
    <source>
        <dbReference type="ARBA" id="ARBA00001255"/>
    </source>
</evidence>
<dbReference type="PRINTS" id="PR00743">
    <property type="entry name" value="GLHYDRLASE36"/>
</dbReference>
<evidence type="ECO:0000259" key="5">
    <source>
        <dbReference type="Pfam" id="PF16874"/>
    </source>
</evidence>
<evidence type="ECO:0000256" key="4">
    <source>
        <dbReference type="ARBA" id="ARBA00023295"/>
    </source>
</evidence>
<dbReference type="InterPro" id="IPR050985">
    <property type="entry name" value="Alpha-glycosidase_related"/>
</dbReference>
<evidence type="ECO:0000313" key="8">
    <source>
        <dbReference type="Proteomes" id="UP000515947"/>
    </source>
</evidence>
<dbReference type="EMBL" id="CP060713">
    <property type="protein sequence ID" value="QNN53625.1"/>
    <property type="molecule type" value="Genomic_DNA"/>
</dbReference>
<proteinExistence type="predicted"/>
<feature type="domain" description="Glycosyl hydrolase family 36 N-terminal" evidence="6">
    <location>
        <begin position="42"/>
        <end position="287"/>
    </location>
</feature>
<dbReference type="GO" id="GO:0016052">
    <property type="term" value="P:carbohydrate catabolic process"/>
    <property type="evidence" value="ECO:0007669"/>
    <property type="project" value="InterPro"/>
</dbReference>
<accession>A0A7G9RDF0</accession>
<gene>
    <name evidence="7" type="ORF">H9L09_04155</name>
</gene>
<keyword evidence="3" id="KW-0378">Hydrolase</keyword>
<dbReference type="AlphaFoldDB" id="A0A7G9RDF0"/>
<evidence type="ECO:0000256" key="2">
    <source>
        <dbReference type="ARBA" id="ARBA00012755"/>
    </source>
</evidence>
<dbReference type="SUPFAM" id="SSF51445">
    <property type="entry name" value="(Trans)glycosidases"/>
    <property type="match status" value="1"/>
</dbReference>
<comment type="catalytic activity">
    <reaction evidence="1">
        <text>Hydrolysis of terminal, non-reducing alpha-D-galactose residues in alpha-D-galactosides, including galactose oligosaccharides, galactomannans and galactolipids.</text>
        <dbReference type="EC" id="3.2.1.22"/>
    </reaction>
</comment>
<dbReference type="FunFam" id="3.20.20.70:FF:000118">
    <property type="entry name" value="Alpha-galactosidase"/>
    <property type="match status" value="1"/>
</dbReference>